<evidence type="ECO:0000256" key="4">
    <source>
        <dbReference type="PROSITE-ProRule" id="PRU01360"/>
    </source>
</evidence>
<reference evidence="7 8" key="1">
    <citation type="submission" date="2019-02" db="EMBL/GenBank/DDBJ databases">
        <title>Pedobacter sp. RP-3-8 sp. nov., isolated from Arctic soil.</title>
        <authorList>
            <person name="Dahal R.H."/>
        </authorList>
    </citation>
    <scope>NUCLEOTIDE SEQUENCE [LARGE SCALE GENOMIC DNA]</scope>
    <source>
        <strain evidence="7 8">RP-3-8</strain>
    </source>
</reference>
<proteinExistence type="inferred from homology"/>
<dbReference type="NCBIfam" id="TIGR04057">
    <property type="entry name" value="SusC_RagA_signa"/>
    <property type="match status" value="1"/>
</dbReference>
<dbReference type="Pfam" id="PF07715">
    <property type="entry name" value="Plug"/>
    <property type="match status" value="1"/>
</dbReference>
<dbReference type="OrthoDB" id="9768177at2"/>
<feature type="domain" description="Secretin/TonB short N-terminal" evidence="5">
    <location>
        <begin position="87"/>
        <end position="136"/>
    </location>
</feature>
<dbReference type="NCBIfam" id="TIGR04056">
    <property type="entry name" value="OMP_RagA_SusC"/>
    <property type="match status" value="1"/>
</dbReference>
<keyword evidence="3 4" id="KW-0998">Cell outer membrane</keyword>
<dbReference type="AlphaFoldDB" id="A0A4R0N898"/>
<dbReference type="InterPro" id="IPR023996">
    <property type="entry name" value="TonB-dep_OMP_SusC/RagA"/>
</dbReference>
<evidence type="ECO:0000256" key="1">
    <source>
        <dbReference type="ARBA" id="ARBA00022448"/>
    </source>
</evidence>
<keyword evidence="4" id="KW-1134">Transmembrane beta strand</keyword>
<dbReference type="InterPro" id="IPR023997">
    <property type="entry name" value="TonB-dep_OMP_SusC/RagA_CS"/>
</dbReference>
<keyword evidence="1 4" id="KW-0813">Transport</keyword>
<keyword evidence="4" id="KW-0812">Transmembrane</keyword>
<evidence type="ECO:0000259" key="6">
    <source>
        <dbReference type="Pfam" id="PF07715"/>
    </source>
</evidence>
<name>A0A4R0N898_9SPHI</name>
<comment type="subcellular location">
    <subcellularLocation>
        <location evidence="4">Cell outer membrane</location>
        <topology evidence="4">Multi-pass membrane protein</topology>
    </subcellularLocation>
</comment>
<dbReference type="InterPro" id="IPR011662">
    <property type="entry name" value="Secretin/TonB_short_N"/>
</dbReference>
<dbReference type="EMBL" id="SJSM01000006">
    <property type="protein sequence ID" value="TCC96310.1"/>
    <property type="molecule type" value="Genomic_DNA"/>
</dbReference>
<evidence type="ECO:0000313" key="8">
    <source>
        <dbReference type="Proteomes" id="UP000291117"/>
    </source>
</evidence>
<dbReference type="InterPro" id="IPR037066">
    <property type="entry name" value="Plug_dom_sf"/>
</dbReference>
<dbReference type="Pfam" id="PF07660">
    <property type="entry name" value="STN"/>
    <property type="match status" value="1"/>
</dbReference>
<organism evidence="7 8">
    <name type="scientific">Pedobacter hiemivivus</name>
    <dbReference type="NCBI Taxonomy" id="2530454"/>
    <lineage>
        <taxon>Bacteria</taxon>
        <taxon>Pseudomonadati</taxon>
        <taxon>Bacteroidota</taxon>
        <taxon>Sphingobacteriia</taxon>
        <taxon>Sphingobacteriales</taxon>
        <taxon>Sphingobacteriaceae</taxon>
        <taxon>Pedobacter</taxon>
    </lineage>
</organism>
<comment type="similarity">
    <text evidence="4">Belongs to the TonB-dependent receptor family.</text>
</comment>
<dbReference type="InterPro" id="IPR008969">
    <property type="entry name" value="CarboxyPept-like_regulatory"/>
</dbReference>
<dbReference type="Gene3D" id="2.170.130.10">
    <property type="entry name" value="TonB-dependent receptor, plug domain"/>
    <property type="match status" value="1"/>
</dbReference>
<dbReference type="GO" id="GO:0009279">
    <property type="term" value="C:cell outer membrane"/>
    <property type="evidence" value="ECO:0007669"/>
    <property type="project" value="UniProtKB-SubCell"/>
</dbReference>
<keyword evidence="8" id="KW-1185">Reference proteome</keyword>
<gene>
    <name evidence="7" type="ORF">EZ444_12820</name>
</gene>
<feature type="domain" description="TonB-dependent receptor plug" evidence="6">
    <location>
        <begin position="248"/>
        <end position="351"/>
    </location>
</feature>
<sequence>MKLNAFNLGMPQSRLPQKLPFIINLAMSRFSETEKRKLLMRVKLVVLIMTTCLLQVAAAGFAQKLTYKQKGATLEQIFKEITKQTGYEVFYADKSINAARTINVDFKNADLNEVLDKCLLKQPLSYAIEDNSIVIRIKQKTFFDKVMDFIAAVEVKGRVLDEKGLPLPGATVKTKDGSKTTQTNGNGEFQLASVDENAVLVINYLGYKTREITVNELKANPSIKMEVKAGELDEVSVTVSTGYQTLPKERATGSFTHISNEKLNEQVGKSIIARLDGITNGVSFDKAPNRPAYSIRGISSINANQAPLVILDNFPYEGDLNNINPNDVESVDVLKDAQAASIWGARAGNGVIVITTKKGKLNQPLTIGFNSNVVLTAKPDLYDYKLMSTSDFIDVEKALFSKDIYKTAEANRNKIALSPVVEILYDKVLTNDQKLARIDALRGIDSRDQASKLLYNNSVNQQYALNFQGGSAKSTYNISGGYDHGLDVLSGTSERMNLRAANTFKPIDKLQITTGLYYTNSSSKSGKPGYAPDAIGYKSYPYTLLQDDNGNSLPMDILRRAYTDVAGAGKLLDWKYYPLEDYKSINSTANLQSIVASAGLNYEIIKGLSVDAKYQYENQQNKGRTLQDVNSFFARDLINRGSKINTNTGVVEYAIPYGGYLRNSNVGVVSQNVRGQVNFNQTYGDHRIDAIAGSELRSTKTKSDGNELYGYDDDLLSSGKVDYKTRYTDFVLGSLVPLPDFPSSGERLYNFVSYYGNAAYTYKKKYTLSGSLRKDQSNLFGVKTNDKGVPLWSAGAGWNISDEPFYKVSFLPYLKLRASYGVNGNLSPGTAAVTTFLSMGSAFYTGLPQSTIENYANPELRWEQVKIFNIGVDFELINNILSGSVEYYSKNGVDLFGPADMDYTTTGQGTITKNVADMKGKGVDIALSSRILDRDFKWVQNFNFNYNTNKVTNYYMRTLGGNAYVTNGTSISPMVGQPLYSLVSHKWAGLDPLTGDPQGYLNGQVSKNYTELLGVNNPIENMVFSGSATPTVFGNFTNTVSWKALSLSVNVTYKMGHYFRRASINYTDLLDATSAKVGHSDYALRWQKQGDEQNTNVPSMIYAANANRTSFYNSSEVLVTKADHIRLQFINLAYSLRKSQIAKLPFQKLQLYANASNLGLLWKANKYDVDPEYNNSLNPKASFAFGLRADF</sequence>
<comment type="caution">
    <text evidence="7">The sequence shown here is derived from an EMBL/GenBank/DDBJ whole genome shotgun (WGS) entry which is preliminary data.</text>
</comment>
<dbReference type="Proteomes" id="UP000291117">
    <property type="component" value="Unassembled WGS sequence"/>
</dbReference>
<keyword evidence="2 4" id="KW-0472">Membrane</keyword>
<dbReference type="SUPFAM" id="SSF49464">
    <property type="entry name" value="Carboxypeptidase regulatory domain-like"/>
    <property type="match status" value="1"/>
</dbReference>
<dbReference type="Gene3D" id="2.60.40.1120">
    <property type="entry name" value="Carboxypeptidase-like, regulatory domain"/>
    <property type="match status" value="1"/>
</dbReference>
<protein>
    <submittedName>
        <fullName evidence="7">SusC/RagA family TonB-linked outer membrane protein</fullName>
    </submittedName>
</protein>
<evidence type="ECO:0000259" key="5">
    <source>
        <dbReference type="Pfam" id="PF07660"/>
    </source>
</evidence>
<dbReference type="InterPro" id="IPR039426">
    <property type="entry name" value="TonB-dep_rcpt-like"/>
</dbReference>
<dbReference type="PROSITE" id="PS52016">
    <property type="entry name" value="TONB_DEPENDENT_REC_3"/>
    <property type="match status" value="1"/>
</dbReference>
<dbReference type="SUPFAM" id="SSF56935">
    <property type="entry name" value="Porins"/>
    <property type="match status" value="1"/>
</dbReference>
<evidence type="ECO:0000256" key="3">
    <source>
        <dbReference type="ARBA" id="ARBA00023237"/>
    </source>
</evidence>
<evidence type="ECO:0000313" key="7">
    <source>
        <dbReference type="EMBL" id="TCC96310.1"/>
    </source>
</evidence>
<dbReference type="Gene3D" id="3.55.50.30">
    <property type="match status" value="1"/>
</dbReference>
<dbReference type="Pfam" id="PF13715">
    <property type="entry name" value="CarbopepD_reg_2"/>
    <property type="match status" value="1"/>
</dbReference>
<evidence type="ECO:0000256" key="2">
    <source>
        <dbReference type="ARBA" id="ARBA00023136"/>
    </source>
</evidence>
<accession>A0A4R0N898</accession>
<dbReference type="InterPro" id="IPR012910">
    <property type="entry name" value="Plug_dom"/>
</dbReference>